<evidence type="ECO:0000256" key="5">
    <source>
        <dbReference type="ARBA" id="ARBA00023163"/>
    </source>
</evidence>
<dbReference type="Pfam" id="PF00847">
    <property type="entry name" value="AP2"/>
    <property type="match status" value="1"/>
</dbReference>
<dbReference type="PROSITE" id="PS51032">
    <property type="entry name" value="AP2_ERF"/>
    <property type="match status" value="1"/>
</dbReference>
<feature type="domain" description="AP2/ERF" evidence="8">
    <location>
        <begin position="25"/>
        <end position="82"/>
    </location>
</feature>
<feature type="region of interest" description="Disordered" evidence="7">
    <location>
        <begin position="105"/>
        <end position="143"/>
    </location>
</feature>
<evidence type="ECO:0000313" key="10">
    <source>
        <dbReference type="Proteomes" id="UP001472677"/>
    </source>
</evidence>
<keyword evidence="2" id="KW-0936">Ethylene signaling pathway</keyword>
<feature type="compositionally biased region" description="Polar residues" evidence="7">
    <location>
        <begin position="121"/>
        <end position="143"/>
    </location>
</feature>
<proteinExistence type="predicted"/>
<dbReference type="PANTHER" id="PTHR31677">
    <property type="entry name" value="AP2 DOMAIN CLASS TRANSCRIPTION FACTOR"/>
    <property type="match status" value="1"/>
</dbReference>
<dbReference type="EMBL" id="JBBPBM010000182">
    <property type="protein sequence ID" value="KAK8501729.1"/>
    <property type="molecule type" value="Genomic_DNA"/>
</dbReference>
<name>A0ABR2B4X7_9ROSI</name>
<dbReference type="InterPro" id="IPR036955">
    <property type="entry name" value="AP2/ERF_dom_sf"/>
</dbReference>
<evidence type="ECO:0000256" key="1">
    <source>
        <dbReference type="ARBA" id="ARBA00004123"/>
    </source>
</evidence>
<dbReference type="PRINTS" id="PR00367">
    <property type="entry name" value="ETHRSPELEMNT"/>
</dbReference>
<dbReference type="SUPFAM" id="SSF54171">
    <property type="entry name" value="DNA-binding domain"/>
    <property type="match status" value="1"/>
</dbReference>
<keyword evidence="6" id="KW-0539">Nucleus</keyword>
<dbReference type="Proteomes" id="UP001472677">
    <property type="component" value="Unassembled WGS sequence"/>
</dbReference>
<dbReference type="Gene3D" id="3.30.730.10">
    <property type="entry name" value="AP2/ERF domain"/>
    <property type="match status" value="1"/>
</dbReference>
<evidence type="ECO:0000256" key="6">
    <source>
        <dbReference type="ARBA" id="ARBA00023242"/>
    </source>
</evidence>
<organism evidence="9 10">
    <name type="scientific">Hibiscus sabdariffa</name>
    <name type="common">roselle</name>
    <dbReference type="NCBI Taxonomy" id="183260"/>
    <lineage>
        <taxon>Eukaryota</taxon>
        <taxon>Viridiplantae</taxon>
        <taxon>Streptophyta</taxon>
        <taxon>Embryophyta</taxon>
        <taxon>Tracheophyta</taxon>
        <taxon>Spermatophyta</taxon>
        <taxon>Magnoliopsida</taxon>
        <taxon>eudicotyledons</taxon>
        <taxon>Gunneridae</taxon>
        <taxon>Pentapetalae</taxon>
        <taxon>rosids</taxon>
        <taxon>malvids</taxon>
        <taxon>Malvales</taxon>
        <taxon>Malvaceae</taxon>
        <taxon>Malvoideae</taxon>
        <taxon>Hibiscus</taxon>
    </lineage>
</organism>
<dbReference type="InterPro" id="IPR016177">
    <property type="entry name" value="DNA-bd_dom_sf"/>
</dbReference>
<reference evidence="9 10" key="1">
    <citation type="journal article" date="2024" name="G3 (Bethesda)">
        <title>Genome assembly of Hibiscus sabdariffa L. provides insights into metabolisms of medicinal natural products.</title>
        <authorList>
            <person name="Kim T."/>
        </authorList>
    </citation>
    <scope>NUCLEOTIDE SEQUENCE [LARGE SCALE GENOMIC DNA]</scope>
    <source>
        <strain evidence="9">TK-2024</strain>
        <tissue evidence="9">Old leaves</tissue>
    </source>
</reference>
<dbReference type="InterPro" id="IPR001471">
    <property type="entry name" value="AP2/ERF_dom"/>
</dbReference>
<evidence type="ECO:0000256" key="2">
    <source>
        <dbReference type="ARBA" id="ARBA00022745"/>
    </source>
</evidence>
<keyword evidence="3" id="KW-0805">Transcription regulation</keyword>
<evidence type="ECO:0000259" key="8">
    <source>
        <dbReference type="PROSITE" id="PS51032"/>
    </source>
</evidence>
<comment type="subcellular location">
    <subcellularLocation>
        <location evidence="1">Nucleus</location>
    </subcellularLocation>
</comment>
<keyword evidence="10" id="KW-1185">Reference proteome</keyword>
<protein>
    <recommendedName>
        <fullName evidence="8">AP2/ERF domain-containing protein</fullName>
    </recommendedName>
</protein>
<evidence type="ECO:0000313" key="9">
    <source>
        <dbReference type="EMBL" id="KAK8501729.1"/>
    </source>
</evidence>
<accession>A0ABR2B4X7</accession>
<dbReference type="PANTHER" id="PTHR31677:SF252">
    <property type="entry name" value="ETHYLENE-RESPONSIVE TRANSCRIPTION FACTOR 3"/>
    <property type="match status" value="1"/>
</dbReference>
<evidence type="ECO:0000256" key="3">
    <source>
        <dbReference type="ARBA" id="ARBA00023015"/>
    </source>
</evidence>
<comment type="caution">
    <text evidence="9">The sequence shown here is derived from an EMBL/GenBank/DDBJ whole genome shotgun (WGS) entry which is preliminary data.</text>
</comment>
<evidence type="ECO:0000256" key="4">
    <source>
        <dbReference type="ARBA" id="ARBA00023125"/>
    </source>
</evidence>
<gene>
    <name evidence="9" type="ORF">V6N12_002465</name>
</gene>
<dbReference type="SMART" id="SM00380">
    <property type="entry name" value="AP2"/>
    <property type="match status" value="1"/>
</dbReference>
<sequence>MRRARGAAAAATAVVEHNGSLKEPRYRGVRKRPWGRFAAEIRDPWKKTRVWLGTFDSAEDAARAYDAAAMSLRGAKAKTNFPANPSNIPAFVDGFLDRRQLYPVGDFQDPEVNPQRPARSGMSSTVESFSGPRSTTGPPQKSTDFAAISARKYHPRTPPLVPEDCHSDCDSSSSVVVDDGDIASCRKMLPFDLNFPPLDEADDLQCTALCL</sequence>
<evidence type="ECO:0000256" key="7">
    <source>
        <dbReference type="SAM" id="MobiDB-lite"/>
    </source>
</evidence>
<keyword evidence="5" id="KW-0804">Transcription</keyword>
<dbReference type="CDD" id="cd00018">
    <property type="entry name" value="AP2"/>
    <property type="match status" value="1"/>
</dbReference>
<keyword evidence="4" id="KW-0238">DNA-binding</keyword>